<dbReference type="EMBL" id="FXXQ01000024">
    <property type="protein sequence ID" value="SMX25702.1"/>
    <property type="molecule type" value="Genomic_DNA"/>
</dbReference>
<proteinExistence type="predicted"/>
<evidence type="ECO:0000313" key="1">
    <source>
        <dbReference type="EMBL" id="SMX25702.1"/>
    </source>
</evidence>
<evidence type="ECO:0000313" key="2">
    <source>
        <dbReference type="Proteomes" id="UP000201838"/>
    </source>
</evidence>
<gene>
    <name evidence="1" type="ORF">BOA8489_03846</name>
</gene>
<accession>A0A238J642</accession>
<organism evidence="1 2">
    <name type="scientific">Boseongicola aestuarii</name>
    <dbReference type="NCBI Taxonomy" id="1470561"/>
    <lineage>
        <taxon>Bacteria</taxon>
        <taxon>Pseudomonadati</taxon>
        <taxon>Pseudomonadota</taxon>
        <taxon>Alphaproteobacteria</taxon>
        <taxon>Rhodobacterales</taxon>
        <taxon>Paracoccaceae</taxon>
        <taxon>Boseongicola</taxon>
    </lineage>
</organism>
<sequence>MVLYDLLWLIYQTKRADRPRGALLSLEPLFAAECTKVCFGLEAVIRCSEN</sequence>
<reference evidence="1 2" key="1">
    <citation type="submission" date="2017-05" db="EMBL/GenBank/DDBJ databases">
        <authorList>
            <person name="Song R."/>
            <person name="Chenine A.L."/>
            <person name="Ruprecht R.M."/>
        </authorList>
    </citation>
    <scope>NUCLEOTIDE SEQUENCE [LARGE SCALE GENOMIC DNA]</scope>
    <source>
        <strain evidence="1 2">CECT 8489</strain>
    </source>
</reference>
<name>A0A238J642_9RHOB</name>
<dbReference type="Proteomes" id="UP000201838">
    <property type="component" value="Unassembled WGS sequence"/>
</dbReference>
<keyword evidence="2" id="KW-1185">Reference proteome</keyword>
<dbReference type="AlphaFoldDB" id="A0A238J642"/>
<protein>
    <submittedName>
        <fullName evidence="1">Uncharacterized protein</fullName>
    </submittedName>
</protein>